<dbReference type="EMBL" id="FZOT01000014">
    <property type="protein sequence ID" value="SNT11003.1"/>
    <property type="molecule type" value="Genomic_DNA"/>
</dbReference>
<sequence length="189" mass="21212">MSGMFASCLGRETSTNYPDLEQPHWLTRHVAADGSVPYRIDENTRIDAEVRNFFRNLAVNDFWRGGRTPNPVQNYSRAQRRCLQRALGLSGIFGMGDFFRIWADAFHQARRDTEALQSLLVIFLDQNADMLAQLHRLSLPGMEEASAGVLALGTALGGGVADFCIWLLRDWLPPHLAYFHHGPRLTGLG</sequence>
<accession>A0A239K011</accession>
<evidence type="ECO:0000313" key="1">
    <source>
        <dbReference type="EMBL" id="SNT11003.1"/>
    </source>
</evidence>
<protein>
    <submittedName>
        <fullName evidence="1">Uncharacterized protein</fullName>
    </submittedName>
</protein>
<name>A0A239K011_9BURK</name>
<organism evidence="1 2">
    <name type="scientific">Noviherbaspirillum humi</name>
    <dbReference type="NCBI Taxonomy" id="1688639"/>
    <lineage>
        <taxon>Bacteria</taxon>
        <taxon>Pseudomonadati</taxon>
        <taxon>Pseudomonadota</taxon>
        <taxon>Betaproteobacteria</taxon>
        <taxon>Burkholderiales</taxon>
        <taxon>Oxalobacteraceae</taxon>
        <taxon>Noviherbaspirillum</taxon>
    </lineage>
</organism>
<gene>
    <name evidence="1" type="ORF">SAMN06265795_11448</name>
</gene>
<proteinExistence type="predicted"/>
<keyword evidence="2" id="KW-1185">Reference proteome</keyword>
<dbReference type="Proteomes" id="UP000198284">
    <property type="component" value="Unassembled WGS sequence"/>
</dbReference>
<dbReference type="AlphaFoldDB" id="A0A239K011"/>
<reference evidence="1 2" key="1">
    <citation type="submission" date="2017-06" db="EMBL/GenBank/DDBJ databases">
        <authorList>
            <person name="Kim H.J."/>
            <person name="Triplett B.A."/>
        </authorList>
    </citation>
    <scope>NUCLEOTIDE SEQUENCE [LARGE SCALE GENOMIC DNA]</scope>
    <source>
        <strain evidence="1 2">U15</strain>
    </source>
</reference>
<evidence type="ECO:0000313" key="2">
    <source>
        <dbReference type="Proteomes" id="UP000198284"/>
    </source>
</evidence>